<reference evidence="5 6" key="1">
    <citation type="submission" date="2017-03" db="EMBL/GenBank/DDBJ databases">
        <authorList>
            <person name="Afonso C.L."/>
            <person name="Miller P.J."/>
            <person name="Scott M.A."/>
            <person name="Spackman E."/>
            <person name="Goraichik I."/>
            <person name="Dimitrov K.M."/>
            <person name="Suarez D.L."/>
            <person name="Swayne D.E."/>
        </authorList>
    </citation>
    <scope>NUCLEOTIDE SEQUENCE [LARGE SCALE GENOMIC DNA]</scope>
    <source>
        <strain evidence="5">SB41UT1</strain>
    </source>
</reference>
<organism evidence="5 6">
    <name type="scientific">Parendozoicomonas haliclonae</name>
    <dbReference type="NCBI Taxonomy" id="1960125"/>
    <lineage>
        <taxon>Bacteria</taxon>
        <taxon>Pseudomonadati</taxon>
        <taxon>Pseudomonadota</taxon>
        <taxon>Gammaproteobacteria</taxon>
        <taxon>Oceanospirillales</taxon>
        <taxon>Endozoicomonadaceae</taxon>
        <taxon>Parendozoicomonas</taxon>
    </lineage>
</organism>
<dbReference type="InterPro" id="IPR058625">
    <property type="entry name" value="MdtA-like_BSH"/>
</dbReference>
<gene>
    <name evidence="5" type="primary">mdtA_2</name>
    <name evidence="5" type="ORF">EHSB41UT_01730</name>
</gene>
<feature type="coiled-coil region" evidence="2">
    <location>
        <begin position="136"/>
        <end position="163"/>
    </location>
</feature>
<protein>
    <submittedName>
        <fullName evidence="5">Multidrug resistance protein MdtA</fullName>
    </submittedName>
</protein>
<sequence length="348" mass="38016">MRASFKLLAGTLLALSGFSLSASAASVTTTEVSAVSEHPVSWINGSVSSSETVDISAEASGRIVSLAAFGEQVQAGDGILRQDDKQLQLELKVSRLELKKAEQSQRYLAAEYKRLSSLAKKSSVSRVDLDRAAHDLAMAEIDVDFSRTQIERLEDRIQRTRLTAPFDGRVNTRYQQPGQYVSTGDRLLQLVNTTELEVRMQVPLDVADRLKAEQSLTIKKDDNEQAVASISQMAAGADKQSRLVEVRLDLESDSWLPGTPVQVAIPVPLPNDVKVLPRDALVLRETGHVVFRVVDGDEGKLSVLKTPVNVVYGDKNTAIVTGELAIGDDVVVRGSNRLRDKQDITLQK</sequence>
<evidence type="ECO:0000259" key="4">
    <source>
        <dbReference type="Pfam" id="PF25917"/>
    </source>
</evidence>
<dbReference type="EMBL" id="FWPT01000003">
    <property type="protein sequence ID" value="SMA44095.1"/>
    <property type="molecule type" value="Genomic_DNA"/>
</dbReference>
<evidence type="ECO:0000313" key="5">
    <source>
        <dbReference type="EMBL" id="SMA44095.1"/>
    </source>
</evidence>
<feature type="domain" description="Multidrug resistance protein MdtA-like barrel-sandwich hybrid" evidence="4">
    <location>
        <begin position="51"/>
        <end position="189"/>
    </location>
</feature>
<dbReference type="SUPFAM" id="SSF111369">
    <property type="entry name" value="HlyD-like secretion proteins"/>
    <property type="match status" value="1"/>
</dbReference>
<comment type="similarity">
    <text evidence="1">Belongs to the membrane fusion protein (MFP) (TC 8.A.1) family.</text>
</comment>
<dbReference type="PANTHER" id="PTHR30469:SF15">
    <property type="entry name" value="HLYD FAMILY OF SECRETION PROTEINS"/>
    <property type="match status" value="1"/>
</dbReference>
<evidence type="ECO:0000256" key="3">
    <source>
        <dbReference type="SAM" id="SignalP"/>
    </source>
</evidence>
<accession>A0A1X7AI35</accession>
<keyword evidence="3" id="KW-0732">Signal</keyword>
<dbReference type="RefSeq" id="WP_087108846.1">
    <property type="nucleotide sequence ID" value="NZ_CBCSCN010000008.1"/>
</dbReference>
<dbReference type="OrthoDB" id="9806939at2"/>
<dbReference type="Gene3D" id="2.40.420.20">
    <property type="match status" value="1"/>
</dbReference>
<name>A0A1X7AI35_9GAMM</name>
<dbReference type="GO" id="GO:0015562">
    <property type="term" value="F:efflux transmembrane transporter activity"/>
    <property type="evidence" value="ECO:0007669"/>
    <property type="project" value="TreeGrafter"/>
</dbReference>
<dbReference type="Proteomes" id="UP000196573">
    <property type="component" value="Unassembled WGS sequence"/>
</dbReference>
<dbReference type="Gene3D" id="2.40.30.170">
    <property type="match status" value="1"/>
</dbReference>
<feature type="signal peptide" evidence="3">
    <location>
        <begin position="1"/>
        <end position="24"/>
    </location>
</feature>
<keyword evidence="6" id="KW-1185">Reference proteome</keyword>
<keyword evidence="2" id="KW-0175">Coiled coil</keyword>
<evidence type="ECO:0000256" key="1">
    <source>
        <dbReference type="ARBA" id="ARBA00009477"/>
    </source>
</evidence>
<dbReference type="InterPro" id="IPR006143">
    <property type="entry name" value="RND_pump_MFP"/>
</dbReference>
<dbReference type="GO" id="GO:1990281">
    <property type="term" value="C:efflux pump complex"/>
    <property type="evidence" value="ECO:0007669"/>
    <property type="project" value="TreeGrafter"/>
</dbReference>
<dbReference type="Gene3D" id="2.40.50.100">
    <property type="match status" value="1"/>
</dbReference>
<evidence type="ECO:0000256" key="2">
    <source>
        <dbReference type="SAM" id="Coils"/>
    </source>
</evidence>
<proteinExistence type="inferred from homology"/>
<dbReference type="AlphaFoldDB" id="A0A1X7AI35"/>
<dbReference type="Pfam" id="PF25917">
    <property type="entry name" value="BSH_RND"/>
    <property type="match status" value="1"/>
</dbReference>
<feature type="chain" id="PRO_5012281728" evidence="3">
    <location>
        <begin position="25"/>
        <end position="348"/>
    </location>
</feature>
<dbReference type="NCBIfam" id="TIGR01730">
    <property type="entry name" value="RND_mfp"/>
    <property type="match status" value="1"/>
</dbReference>
<dbReference type="PANTHER" id="PTHR30469">
    <property type="entry name" value="MULTIDRUG RESISTANCE PROTEIN MDTA"/>
    <property type="match status" value="1"/>
</dbReference>
<evidence type="ECO:0000313" key="6">
    <source>
        <dbReference type="Proteomes" id="UP000196573"/>
    </source>
</evidence>
<dbReference type="Gene3D" id="1.10.287.470">
    <property type="entry name" value="Helix hairpin bin"/>
    <property type="match status" value="1"/>
</dbReference>